<dbReference type="InterPro" id="IPR032675">
    <property type="entry name" value="LRR_dom_sf"/>
</dbReference>
<dbReference type="PANTHER" id="PTHR24369:SF210">
    <property type="entry name" value="CHAOPTIN-RELATED"/>
    <property type="match status" value="1"/>
</dbReference>
<comment type="caution">
    <text evidence="6">The sequence shown here is derived from an EMBL/GenBank/DDBJ whole genome shotgun (WGS) entry which is preliminary data.</text>
</comment>
<dbReference type="InterPro" id="IPR050541">
    <property type="entry name" value="LRR_TM_domain-containing"/>
</dbReference>
<feature type="compositionally biased region" description="Low complexity" evidence="4">
    <location>
        <begin position="332"/>
        <end position="343"/>
    </location>
</feature>
<accession>A0AAD8A6A7</accession>
<dbReference type="Gene3D" id="3.80.10.10">
    <property type="entry name" value="Ribonuclease Inhibitor"/>
    <property type="match status" value="1"/>
</dbReference>
<dbReference type="Pfam" id="PF13855">
    <property type="entry name" value="LRR_8"/>
    <property type="match status" value="1"/>
</dbReference>
<dbReference type="EMBL" id="JASPKZ010003843">
    <property type="protein sequence ID" value="KAJ9592208.1"/>
    <property type="molecule type" value="Genomic_DNA"/>
</dbReference>
<keyword evidence="2" id="KW-0732">Signal</keyword>
<dbReference type="InterPro" id="IPR001611">
    <property type="entry name" value="Leu-rich_rpt"/>
</dbReference>
<evidence type="ECO:0000313" key="6">
    <source>
        <dbReference type="EMBL" id="KAJ9592208.1"/>
    </source>
</evidence>
<dbReference type="SUPFAM" id="SSF52058">
    <property type="entry name" value="L domain-like"/>
    <property type="match status" value="1"/>
</dbReference>
<evidence type="ECO:0000256" key="1">
    <source>
        <dbReference type="ARBA" id="ARBA00022614"/>
    </source>
</evidence>
<keyword evidence="7" id="KW-1185">Reference proteome</keyword>
<keyword evidence="3" id="KW-0677">Repeat</keyword>
<reference evidence="6" key="1">
    <citation type="journal article" date="2023" name="IScience">
        <title>Live-bearing cockroach genome reveals convergent evolutionary mechanisms linked to viviparity in insects and beyond.</title>
        <authorList>
            <person name="Fouks B."/>
            <person name="Harrison M.C."/>
            <person name="Mikhailova A.A."/>
            <person name="Marchal E."/>
            <person name="English S."/>
            <person name="Carruthers M."/>
            <person name="Jennings E.C."/>
            <person name="Chiamaka E.L."/>
            <person name="Frigard R.A."/>
            <person name="Pippel M."/>
            <person name="Attardo G.M."/>
            <person name="Benoit J.B."/>
            <person name="Bornberg-Bauer E."/>
            <person name="Tobe S.S."/>
        </authorList>
    </citation>
    <scope>NUCLEOTIDE SEQUENCE</scope>
    <source>
        <strain evidence="6">Stay&amp;Tobe</strain>
    </source>
</reference>
<evidence type="ECO:0000313" key="7">
    <source>
        <dbReference type="Proteomes" id="UP001233999"/>
    </source>
</evidence>
<feature type="region of interest" description="Disordered" evidence="4">
    <location>
        <begin position="267"/>
        <end position="298"/>
    </location>
</feature>
<evidence type="ECO:0000256" key="4">
    <source>
        <dbReference type="SAM" id="MobiDB-lite"/>
    </source>
</evidence>
<feature type="region of interest" description="Disordered" evidence="4">
    <location>
        <begin position="605"/>
        <end position="627"/>
    </location>
</feature>
<evidence type="ECO:0000256" key="5">
    <source>
        <dbReference type="SAM" id="Phobius"/>
    </source>
</evidence>
<proteinExistence type="predicted"/>
<dbReference type="Proteomes" id="UP001233999">
    <property type="component" value="Unassembled WGS sequence"/>
</dbReference>
<feature type="region of interest" description="Disordered" evidence="4">
    <location>
        <begin position="332"/>
        <end position="356"/>
    </location>
</feature>
<keyword evidence="1" id="KW-0433">Leucine-rich repeat</keyword>
<protein>
    <submittedName>
        <fullName evidence="6">Uncharacterized protein</fullName>
    </submittedName>
</protein>
<organism evidence="6 7">
    <name type="scientific">Diploptera punctata</name>
    <name type="common">Pacific beetle cockroach</name>
    <dbReference type="NCBI Taxonomy" id="6984"/>
    <lineage>
        <taxon>Eukaryota</taxon>
        <taxon>Metazoa</taxon>
        <taxon>Ecdysozoa</taxon>
        <taxon>Arthropoda</taxon>
        <taxon>Hexapoda</taxon>
        <taxon>Insecta</taxon>
        <taxon>Pterygota</taxon>
        <taxon>Neoptera</taxon>
        <taxon>Polyneoptera</taxon>
        <taxon>Dictyoptera</taxon>
        <taxon>Blattodea</taxon>
        <taxon>Blaberoidea</taxon>
        <taxon>Blaberidae</taxon>
        <taxon>Diplopterinae</taxon>
        <taxon>Diploptera</taxon>
    </lineage>
</organism>
<keyword evidence="5" id="KW-1133">Transmembrane helix</keyword>
<name>A0AAD8A6A7_DIPPU</name>
<dbReference type="PANTHER" id="PTHR24369">
    <property type="entry name" value="ANTIGEN BSP, PUTATIVE-RELATED"/>
    <property type="match status" value="1"/>
</dbReference>
<feature type="transmembrane region" description="Helical" evidence="5">
    <location>
        <begin position="495"/>
        <end position="520"/>
    </location>
</feature>
<gene>
    <name evidence="6" type="ORF">L9F63_001209</name>
</gene>
<keyword evidence="5" id="KW-0472">Membrane</keyword>
<dbReference type="GO" id="GO:0005886">
    <property type="term" value="C:plasma membrane"/>
    <property type="evidence" value="ECO:0007669"/>
    <property type="project" value="TreeGrafter"/>
</dbReference>
<keyword evidence="5" id="KW-0812">Transmembrane</keyword>
<sequence length="657" mass="74792">MIIDENAFNDKNFKHVNYFTFAGKLKYLKKYIFNGLTSLQYLDIRIEGTQIEYTEAGILTTVPRIRVLQIQQNITYDTFVNFTADVTFKYVVTLDIRNNNLSRIKSDTLSMFPYLQQIFIDSSKLHYIDPDAFSSLLSTIETINLSNNNLKEIPSGLFDFGHRRESFLINLNNNKLETLPKDIFNTAIEKSRNLIVSLHENNWVCDCKLAWLQDMIVNEIISFPTPKPAEPECISPEYNKFRTIRDADFEMCTNTTKTSTVLVTETSTTTSKTETTSSTSSSTISSNPPTIPPIISDTTTTSMTMTTINSISTPSSTKTTSMSTVTEVPVTTSMTTEETSIITHPESSVSSTTQPPPIEECTCQDDCHINKINIYAKDLLKHATATSIFLTFQNITIKEDDVKKELIVEISQRDYILLWMYDKDNDIQCNFTAFKEDSCESSGLYIAKFKTQPSTSYTVCAASINEDSLSPLNCRAHTTMAEESERAWLLNDEQVIVWSIFATVILICFVFGGALVYILIRRYPRLIKGNKRVIIVRQRPWDVMVMPKEYYYTTKGEDCTRFRRNSETSYYTARTSSTSYVTAIQPTPVQLISWKFNRMWNRLTSDGEKPGPSRTLPSKEPPPLPPYPREPCCRGSCELNYPYDSSNSCYAKVVTEL</sequence>
<evidence type="ECO:0000256" key="3">
    <source>
        <dbReference type="ARBA" id="ARBA00022737"/>
    </source>
</evidence>
<dbReference type="AlphaFoldDB" id="A0AAD8A6A7"/>
<evidence type="ECO:0000256" key="2">
    <source>
        <dbReference type="ARBA" id="ARBA00022729"/>
    </source>
</evidence>
<reference evidence="6" key="2">
    <citation type="submission" date="2023-05" db="EMBL/GenBank/DDBJ databases">
        <authorList>
            <person name="Fouks B."/>
        </authorList>
    </citation>
    <scope>NUCLEOTIDE SEQUENCE</scope>
    <source>
        <strain evidence="6">Stay&amp;Tobe</strain>
        <tissue evidence="6">Testes</tissue>
    </source>
</reference>